<protein>
    <submittedName>
        <fullName evidence="2">Uncharacterized protein YdhG (YjbR/CyaY superfamily)</fullName>
    </submittedName>
</protein>
<organism evidence="2 3">
    <name type="scientific">Amnibacterium kyonggiense</name>
    <dbReference type="NCBI Taxonomy" id="595671"/>
    <lineage>
        <taxon>Bacteria</taxon>
        <taxon>Bacillati</taxon>
        <taxon>Actinomycetota</taxon>
        <taxon>Actinomycetes</taxon>
        <taxon>Micrococcales</taxon>
        <taxon>Microbacteriaceae</taxon>
        <taxon>Amnibacterium</taxon>
    </lineage>
</organism>
<comment type="caution">
    <text evidence="2">The sequence shown here is derived from an EMBL/GenBank/DDBJ whole genome shotgun (WGS) entry which is preliminary data.</text>
</comment>
<dbReference type="Proteomes" id="UP000295344">
    <property type="component" value="Unassembled WGS sequence"/>
</dbReference>
<feature type="domain" description="YdhG-like" evidence="1">
    <location>
        <begin position="23"/>
        <end position="115"/>
    </location>
</feature>
<evidence type="ECO:0000259" key="1">
    <source>
        <dbReference type="Pfam" id="PF08818"/>
    </source>
</evidence>
<dbReference type="Pfam" id="PF08818">
    <property type="entry name" value="DUF1801"/>
    <property type="match status" value="1"/>
</dbReference>
<reference evidence="2 3" key="1">
    <citation type="submission" date="2019-03" db="EMBL/GenBank/DDBJ databases">
        <title>Genomic Encyclopedia of Archaeal and Bacterial Type Strains, Phase II (KMG-II): from individual species to whole genera.</title>
        <authorList>
            <person name="Goeker M."/>
        </authorList>
    </citation>
    <scope>NUCLEOTIDE SEQUENCE [LARGE SCALE GENOMIC DNA]</scope>
    <source>
        <strain evidence="2 3">DSM 24782</strain>
    </source>
</reference>
<dbReference type="AlphaFoldDB" id="A0A4R7FR65"/>
<name>A0A4R7FR65_9MICO</name>
<proteinExistence type="predicted"/>
<dbReference type="OrthoDB" id="3236524at2"/>
<gene>
    <name evidence="2" type="ORF">CLV52_0854</name>
</gene>
<dbReference type="EMBL" id="SOAM01000001">
    <property type="protein sequence ID" value="TDS80297.1"/>
    <property type="molecule type" value="Genomic_DNA"/>
</dbReference>
<evidence type="ECO:0000313" key="2">
    <source>
        <dbReference type="EMBL" id="TDS80297.1"/>
    </source>
</evidence>
<dbReference type="SUPFAM" id="SSF159888">
    <property type="entry name" value="YdhG-like"/>
    <property type="match status" value="1"/>
</dbReference>
<keyword evidence="3" id="KW-1185">Reference proteome</keyword>
<dbReference type="InterPro" id="IPR014922">
    <property type="entry name" value="YdhG-like"/>
</dbReference>
<sequence>MCQPPSVSAAEIDAYLSSLAEPQRSTLEEMRRRILEVVPDAEQGMSYGVPAFKVDGRTVAGIAAFTNHLSYLPHSGSVLSALEEELGEREHTKSALHFPPGEPLPRSLVRRLIEAKLRSGG</sequence>
<accession>A0A4R7FR65</accession>
<evidence type="ECO:0000313" key="3">
    <source>
        <dbReference type="Proteomes" id="UP000295344"/>
    </source>
</evidence>
<dbReference type="Gene3D" id="3.90.1150.200">
    <property type="match status" value="1"/>
</dbReference>